<sequence length="228" mass="25487">MALVDRQISNTFRFPSMFSTLSHRPTKSYSSNSTHSLASSSMSSFQTSYSTSSTKSSEISEASGSTAKATTAARPNSLPSPATTARTRNSILSDTHSDCTLFYRAHPRRRSKAGDAIRPLPQVPQLPVRPLPHPTGVRKLPPIPHWPQEATQSTRRSSTSHQLTTLETNSSMRHNRPSLFMRDSSFEPEIDWDVIMVEIVRGDGKGDSEHEFYYSDDAESIYTDWVYD</sequence>
<gene>
    <name evidence="2" type="ORF">F5878DRAFT_607491</name>
</gene>
<keyword evidence="3" id="KW-1185">Reference proteome</keyword>
<feature type="compositionally biased region" description="Low complexity" evidence="1">
    <location>
        <begin position="151"/>
        <end position="166"/>
    </location>
</feature>
<feature type="non-terminal residue" evidence="2">
    <location>
        <position position="1"/>
    </location>
</feature>
<comment type="caution">
    <text evidence="2">The sequence shown here is derived from an EMBL/GenBank/DDBJ whole genome shotgun (WGS) entry which is preliminary data.</text>
</comment>
<protein>
    <submittedName>
        <fullName evidence="2">Uncharacterized protein</fullName>
    </submittedName>
</protein>
<feature type="compositionally biased region" description="Low complexity" evidence="1">
    <location>
        <begin position="46"/>
        <end position="73"/>
    </location>
</feature>
<reference evidence="2" key="1">
    <citation type="submission" date="2022-08" db="EMBL/GenBank/DDBJ databases">
        <authorList>
            <consortium name="DOE Joint Genome Institute"/>
            <person name="Min B."/>
            <person name="Riley R."/>
            <person name="Sierra-Patev S."/>
            <person name="Naranjo-Ortiz M."/>
            <person name="Looney B."/>
            <person name="Konkel Z."/>
            <person name="Slot J.C."/>
            <person name="Sakamoto Y."/>
            <person name="Steenwyk J.L."/>
            <person name="Rokas A."/>
            <person name="Carro J."/>
            <person name="Camarero S."/>
            <person name="Ferreira P."/>
            <person name="Molpeceres G."/>
            <person name="Ruiz-Duenas F.J."/>
            <person name="Serrano A."/>
            <person name="Henrissat B."/>
            <person name="Drula E."/>
            <person name="Hughes K.W."/>
            <person name="Mata J.L."/>
            <person name="Ishikawa N.K."/>
            <person name="Vargas-Isla R."/>
            <person name="Ushijima S."/>
            <person name="Smith C.A."/>
            <person name="Ahrendt S."/>
            <person name="Andreopoulos W."/>
            <person name="He G."/>
            <person name="Labutti K."/>
            <person name="Lipzen A."/>
            <person name="Ng V."/>
            <person name="Sandor L."/>
            <person name="Barry K."/>
            <person name="Martinez A.T."/>
            <person name="Xiao Y."/>
            <person name="Gibbons J.G."/>
            <person name="Terashima K."/>
            <person name="Hibbett D.S."/>
            <person name="Grigoriev I.V."/>
        </authorList>
    </citation>
    <scope>NUCLEOTIDE SEQUENCE</scope>
    <source>
        <strain evidence="2">TFB9207</strain>
    </source>
</reference>
<evidence type="ECO:0000313" key="2">
    <source>
        <dbReference type="EMBL" id="KAJ3842524.1"/>
    </source>
</evidence>
<proteinExistence type="predicted"/>
<feature type="compositionally biased region" description="Pro residues" evidence="1">
    <location>
        <begin position="121"/>
        <end position="133"/>
    </location>
</feature>
<evidence type="ECO:0000313" key="3">
    <source>
        <dbReference type="Proteomes" id="UP001163846"/>
    </source>
</evidence>
<feature type="region of interest" description="Disordered" evidence="1">
    <location>
        <begin position="46"/>
        <end position="90"/>
    </location>
</feature>
<dbReference type="EMBL" id="MU806003">
    <property type="protein sequence ID" value="KAJ3842524.1"/>
    <property type="molecule type" value="Genomic_DNA"/>
</dbReference>
<name>A0AA38PGL1_9AGAR</name>
<dbReference type="Proteomes" id="UP001163846">
    <property type="component" value="Unassembled WGS sequence"/>
</dbReference>
<dbReference type="AlphaFoldDB" id="A0AA38PGL1"/>
<feature type="compositionally biased region" description="Polar residues" evidence="1">
    <location>
        <begin position="77"/>
        <end position="90"/>
    </location>
</feature>
<accession>A0AA38PGL1</accession>
<organism evidence="2 3">
    <name type="scientific">Lentinula raphanica</name>
    <dbReference type="NCBI Taxonomy" id="153919"/>
    <lineage>
        <taxon>Eukaryota</taxon>
        <taxon>Fungi</taxon>
        <taxon>Dikarya</taxon>
        <taxon>Basidiomycota</taxon>
        <taxon>Agaricomycotina</taxon>
        <taxon>Agaricomycetes</taxon>
        <taxon>Agaricomycetidae</taxon>
        <taxon>Agaricales</taxon>
        <taxon>Marasmiineae</taxon>
        <taxon>Omphalotaceae</taxon>
        <taxon>Lentinula</taxon>
    </lineage>
</organism>
<evidence type="ECO:0000256" key="1">
    <source>
        <dbReference type="SAM" id="MobiDB-lite"/>
    </source>
</evidence>
<feature type="region of interest" description="Disordered" evidence="1">
    <location>
        <begin position="110"/>
        <end position="168"/>
    </location>
</feature>